<protein>
    <submittedName>
        <fullName evidence="2">Uncharacterized protein</fullName>
    </submittedName>
</protein>
<dbReference type="OrthoDB" id="5985686at2759"/>
<feature type="compositionally biased region" description="Acidic residues" evidence="1">
    <location>
        <begin position="218"/>
        <end position="227"/>
    </location>
</feature>
<organism evidence="2 3">
    <name type="scientific">Desmophyllum pertusum</name>
    <dbReference type="NCBI Taxonomy" id="174260"/>
    <lineage>
        <taxon>Eukaryota</taxon>
        <taxon>Metazoa</taxon>
        <taxon>Cnidaria</taxon>
        <taxon>Anthozoa</taxon>
        <taxon>Hexacorallia</taxon>
        <taxon>Scleractinia</taxon>
        <taxon>Caryophylliina</taxon>
        <taxon>Caryophylliidae</taxon>
        <taxon>Desmophyllum</taxon>
    </lineage>
</organism>
<evidence type="ECO:0000256" key="1">
    <source>
        <dbReference type="SAM" id="MobiDB-lite"/>
    </source>
</evidence>
<reference evidence="2" key="1">
    <citation type="submission" date="2023-01" db="EMBL/GenBank/DDBJ databases">
        <title>Genome assembly of the deep-sea coral Lophelia pertusa.</title>
        <authorList>
            <person name="Herrera S."/>
            <person name="Cordes E."/>
        </authorList>
    </citation>
    <scope>NUCLEOTIDE SEQUENCE</scope>
    <source>
        <strain evidence="2">USNM1676648</strain>
        <tissue evidence="2">Polyp</tissue>
    </source>
</reference>
<evidence type="ECO:0000313" key="3">
    <source>
        <dbReference type="Proteomes" id="UP001163046"/>
    </source>
</evidence>
<keyword evidence="3" id="KW-1185">Reference proteome</keyword>
<name>A0A9W9Z3F5_9CNID</name>
<dbReference type="AlphaFoldDB" id="A0A9W9Z3F5"/>
<proteinExistence type="predicted"/>
<accession>A0A9W9Z3F5</accession>
<gene>
    <name evidence="2" type="ORF">OS493_007324</name>
</gene>
<evidence type="ECO:0000313" key="2">
    <source>
        <dbReference type="EMBL" id="KAJ7374245.1"/>
    </source>
</evidence>
<dbReference type="EMBL" id="MU826828">
    <property type="protein sequence ID" value="KAJ7374245.1"/>
    <property type="molecule type" value="Genomic_DNA"/>
</dbReference>
<dbReference type="Proteomes" id="UP001163046">
    <property type="component" value="Unassembled WGS sequence"/>
</dbReference>
<comment type="caution">
    <text evidence="2">The sequence shown here is derived from an EMBL/GenBank/DDBJ whole genome shotgun (WGS) entry which is preliminary data.</text>
</comment>
<sequence length="268" mass="30073">MSSLKVKVSLMFTAKQPGWMCGTKFPLVDTIQHHRVRAMIGKAPTFHACKHVFAIFRHEPDWGFQKLCENYRNSPFFTLDEDPVNNIEPVAEFPIDERMTAESEESVDTQANVDKENLPLPNRFNKTVAAQCRDLMNQAKSLTYISDDTDILRQVKNNIENCVMIMEKTAPKASDGIIPEQGESSKPAPRDTPKAQPKKISKPLLKRLPLATRKIDLETEVGGDDLPEVNPPPSRNDKGDTVIADDNSSDPSVWIDHRDHTAGNKVTL</sequence>
<feature type="compositionally biased region" description="Basic residues" evidence="1">
    <location>
        <begin position="196"/>
        <end position="205"/>
    </location>
</feature>
<feature type="region of interest" description="Disordered" evidence="1">
    <location>
        <begin position="173"/>
        <end position="268"/>
    </location>
</feature>